<feature type="compositionally biased region" description="Low complexity" evidence="4">
    <location>
        <begin position="495"/>
        <end position="509"/>
    </location>
</feature>
<evidence type="ECO:0000259" key="5">
    <source>
        <dbReference type="PROSITE" id="PS51294"/>
    </source>
</evidence>
<dbReference type="OrthoDB" id="60033at2759"/>
<dbReference type="Gene3D" id="1.10.10.60">
    <property type="entry name" value="Homeodomain-like"/>
    <property type="match status" value="1"/>
</dbReference>
<evidence type="ECO:0000313" key="7">
    <source>
        <dbReference type="Proteomes" id="UP000008141"/>
    </source>
</evidence>
<dbReference type="eggNOG" id="ENOG502RIEW">
    <property type="taxonomic scope" value="Eukaryota"/>
</dbReference>
<dbReference type="EMBL" id="GL433839">
    <property type="protein sequence ID" value="EFN57647.1"/>
    <property type="molecule type" value="Genomic_DNA"/>
</dbReference>
<dbReference type="NCBIfam" id="TIGR01557">
    <property type="entry name" value="myb_SHAQKYF"/>
    <property type="match status" value="1"/>
</dbReference>
<keyword evidence="7" id="KW-1185">Reference proteome</keyword>
<keyword evidence="3" id="KW-0539">Nucleus</keyword>
<keyword evidence="2" id="KW-0804">Transcription</keyword>
<sequence length="524" mass="49756">MGPAALSGAAAPASAVPALRPVSRPAGGGPQVPQQGMAAGPATQSPSPLLAPTRPQPLVPAMPAAGAAAAVPPPAGSAAVPGAVLGMKRKADAVQQGQPARILPVPGMPAVGVPMLPHPAAAATAVVGQPIETVAGAGLLPPPPHPSPGHGGSAQTDGGSSDDDEAPGAGAGGEAQASEAASAAAAAAASAAAGGEVHGGHNRKARLVWTQELHNRFINALSHLGLKNAVPKSILAMMNVDGMTRENVASHLQKYRLYLRRLGGLSDKDRADADALQRLHEQNVQAMAAQQMLQHSLAAMQGPPAGVLAAMGIGGYAYEHQAGQVQGQPAAAAGGGAAAPMGPQQAGALAAPLPLKVGEVGGGAAAPPSSGLASLANLAAAGLADLAAAAAGSGAAGTGGSSSSSPPLPAAGAGAVAGPGPRPVPGIQGVPLAASLDLAAPPVQPTWAGEHANGSRAVAAAAPSLPGPGNTAAPAFGTGADGDANGTAHSHHLGPRAAAAADGAAGKPTPAAVIWATAPGTPPE</sequence>
<dbReference type="GO" id="GO:0003700">
    <property type="term" value="F:DNA-binding transcription factor activity"/>
    <property type="evidence" value="ECO:0007669"/>
    <property type="project" value="InterPro"/>
</dbReference>
<feature type="compositionally biased region" description="Low complexity" evidence="4">
    <location>
        <begin position="401"/>
        <end position="419"/>
    </location>
</feature>
<dbReference type="SUPFAM" id="SSF46689">
    <property type="entry name" value="Homeodomain-like"/>
    <property type="match status" value="1"/>
</dbReference>
<dbReference type="GO" id="GO:0003677">
    <property type="term" value="F:DNA binding"/>
    <property type="evidence" value="ECO:0007669"/>
    <property type="project" value="InterPro"/>
</dbReference>
<evidence type="ECO:0000256" key="2">
    <source>
        <dbReference type="ARBA" id="ARBA00023163"/>
    </source>
</evidence>
<dbReference type="Pfam" id="PF00249">
    <property type="entry name" value="Myb_DNA-binding"/>
    <property type="match status" value="1"/>
</dbReference>
<gene>
    <name evidence="6" type="ORF">CHLNCDRAFT_142770</name>
</gene>
<proteinExistence type="predicted"/>
<feature type="compositionally biased region" description="Low complexity" evidence="4">
    <location>
        <begin position="31"/>
        <end position="42"/>
    </location>
</feature>
<dbReference type="InterPro" id="IPR006447">
    <property type="entry name" value="Myb_dom_plants"/>
</dbReference>
<feature type="region of interest" description="Disordered" evidence="4">
    <location>
        <begin position="393"/>
        <end position="422"/>
    </location>
</feature>
<dbReference type="RefSeq" id="XP_005849749.1">
    <property type="nucleotide sequence ID" value="XM_005849687.1"/>
</dbReference>
<dbReference type="PANTHER" id="PTHR31442:SF29">
    <property type="entry name" value="HOMEODOMAIN-LIKE SUPERFAMILY PROTEIN"/>
    <property type="match status" value="1"/>
</dbReference>
<dbReference type="InterPro" id="IPR017930">
    <property type="entry name" value="Myb_dom"/>
</dbReference>
<dbReference type="GeneID" id="17357117"/>
<organism evidence="7">
    <name type="scientific">Chlorella variabilis</name>
    <name type="common">Green alga</name>
    <dbReference type="NCBI Taxonomy" id="554065"/>
    <lineage>
        <taxon>Eukaryota</taxon>
        <taxon>Viridiplantae</taxon>
        <taxon>Chlorophyta</taxon>
        <taxon>core chlorophytes</taxon>
        <taxon>Trebouxiophyceae</taxon>
        <taxon>Chlorellales</taxon>
        <taxon>Chlorellaceae</taxon>
        <taxon>Chlorella clade</taxon>
        <taxon>Chlorella</taxon>
    </lineage>
</organism>
<evidence type="ECO:0000256" key="3">
    <source>
        <dbReference type="ARBA" id="ARBA00023242"/>
    </source>
</evidence>
<feature type="region of interest" description="Disordered" evidence="4">
    <location>
        <begin position="135"/>
        <end position="178"/>
    </location>
</feature>
<dbReference type="STRING" id="554065.E1Z8Q0"/>
<dbReference type="InterPro" id="IPR044841">
    <property type="entry name" value="LUX/BOA-like"/>
</dbReference>
<dbReference type="KEGG" id="cvr:CHLNCDRAFT_142770"/>
<feature type="compositionally biased region" description="Low complexity" evidence="4">
    <location>
        <begin position="1"/>
        <end position="22"/>
    </location>
</feature>
<evidence type="ECO:0000256" key="1">
    <source>
        <dbReference type="ARBA" id="ARBA00023015"/>
    </source>
</evidence>
<dbReference type="InterPro" id="IPR001005">
    <property type="entry name" value="SANT/Myb"/>
</dbReference>
<feature type="domain" description="HTH myb-type" evidence="5">
    <location>
        <begin position="201"/>
        <end position="260"/>
    </location>
</feature>
<feature type="compositionally biased region" description="Low complexity" evidence="4">
    <location>
        <begin position="475"/>
        <end position="488"/>
    </location>
</feature>
<feature type="region of interest" description="Disordered" evidence="4">
    <location>
        <begin position="1"/>
        <end position="58"/>
    </location>
</feature>
<dbReference type="PROSITE" id="PS51294">
    <property type="entry name" value="HTH_MYB"/>
    <property type="match status" value="1"/>
</dbReference>
<keyword evidence="1" id="KW-0805">Transcription regulation</keyword>
<dbReference type="GO" id="GO:0005634">
    <property type="term" value="C:nucleus"/>
    <property type="evidence" value="ECO:0007669"/>
    <property type="project" value="TreeGrafter"/>
</dbReference>
<dbReference type="PANTHER" id="PTHR31442">
    <property type="entry name" value="HOMEODOMAIN-LIKE SUPERFAMILY PROTEIN-RELATED"/>
    <property type="match status" value="1"/>
</dbReference>
<dbReference type="AlphaFoldDB" id="E1Z8Q0"/>
<dbReference type="FunFam" id="1.10.10.60:FF:000007">
    <property type="entry name" value="Two-component response regulator"/>
    <property type="match status" value="1"/>
</dbReference>
<evidence type="ECO:0000313" key="6">
    <source>
        <dbReference type="EMBL" id="EFN57647.1"/>
    </source>
</evidence>
<accession>E1Z8Q0</accession>
<name>E1Z8Q0_CHLVA</name>
<evidence type="ECO:0000256" key="4">
    <source>
        <dbReference type="SAM" id="MobiDB-lite"/>
    </source>
</evidence>
<dbReference type="Proteomes" id="UP000008141">
    <property type="component" value="Unassembled WGS sequence"/>
</dbReference>
<dbReference type="InterPro" id="IPR009057">
    <property type="entry name" value="Homeodomain-like_sf"/>
</dbReference>
<protein>
    <recommendedName>
        <fullName evidence="5">HTH myb-type domain-containing protein</fullName>
    </recommendedName>
</protein>
<reference evidence="6 7" key="1">
    <citation type="journal article" date="2010" name="Plant Cell">
        <title>The Chlorella variabilis NC64A genome reveals adaptation to photosymbiosis, coevolution with viruses, and cryptic sex.</title>
        <authorList>
            <person name="Blanc G."/>
            <person name="Duncan G."/>
            <person name="Agarkova I."/>
            <person name="Borodovsky M."/>
            <person name="Gurnon J."/>
            <person name="Kuo A."/>
            <person name="Lindquist E."/>
            <person name="Lucas S."/>
            <person name="Pangilinan J."/>
            <person name="Polle J."/>
            <person name="Salamov A."/>
            <person name="Terry A."/>
            <person name="Yamada T."/>
            <person name="Dunigan D.D."/>
            <person name="Grigoriev I.V."/>
            <person name="Claverie J.M."/>
            <person name="Van Etten J.L."/>
        </authorList>
    </citation>
    <scope>NUCLEOTIDE SEQUENCE [LARGE SCALE GENOMIC DNA]</scope>
    <source>
        <strain evidence="6 7">NC64A</strain>
    </source>
</reference>
<dbReference type="OMA" id="GEHANGS"/>
<feature type="region of interest" description="Disordered" evidence="4">
    <location>
        <begin position="445"/>
        <end position="509"/>
    </location>
</feature>
<dbReference type="InParanoid" id="E1Z8Q0"/>